<proteinExistence type="predicted"/>
<comment type="caution">
    <text evidence="1">The sequence shown here is derived from an EMBL/GenBank/DDBJ whole genome shotgun (WGS) entry which is preliminary data.</text>
</comment>
<dbReference type="Proteomes" id="UP000194761">
    <property type="component" value="Unassembled WGS sequence"/>
</dbReference>
<name>A0A243RGL7_9ACTN</name>
<dbReference type="EMBL" id="NGFP01000123">
    <property type="protein sequence ID" value="OUC93836.1"/>
    <property type="molecule type" value="Genomic_DNA"/>
</dbReference>
<evidence type="ECO:0000313" key="1">
    <source>
        <dbReference type="EMBL" id="OUC93836.1"/>
    </source>
</evidence>
<dbReference type="AlphaFoldDB" id="A0A243RGL7"/>
<accession>A0A243RGL7</accession>
<reference evidence="1 2" key="1">
    <citation type="submission" date="2017-05" db="EMBL/GenBank/DDBJ databases">
        <title>Biotechnological potential of actinobacteria isolated from South African environments.</title>
        <authorList>
            <person name="Le Roes-Hill M."/>
            <person name="Prins A."/>
            <person name="Durrell K.A."/>
        </authorList>
    </citation>
    <scope>NUCLEOTIDE SEQUENCE [LARGE SCALE GENOMIC DNA]</scope>
    <source>
        <strain evidence="1">M26</strain>
    </source>
</reference>
<organism evidence="1 2">
    <name type="scientific">Streptosporangium minutum</name>
    <dbReference type="NCBI Taxonomy" id="569862"/>
    <lineage>
        <taxon>Bacteria</taxon>
        <taxon>Bacillati</taxon>
        <taxon>Actinomycetota</taxon>
        <taxon>Actinomycetes</taxon>
        <taxon>Streptosporangiales</taxon>
        <taxon>Streptosporangiaceae</taxon>
        <taxon>Streptosporangium</taxon>
    </lineage>
</organism>
<keyword evidence="2" id="KW-1185">Reference proteome</keyword>
<sequence length="138" mass="15123">MQWVLDPESRKPTNCRPIWKARSRTIGGGCLYASGLYSLPAGKTWARSARPGTVAKDAREAAGRQTAVNVFDPAASKTLLRRATVKPASGGFFRQGTLARPKVSRRLRTDGADLPKRLLTDKHVTGTHRLATIERREG</sequence>
<protein>
    <submittedName>
        <fullName evidence="1">Uncharacterized protein</fullName>
    </submittedName>
</protein>
<evidence type="ECO:0000313" key="2">
    <source>
        <dbReference type="Proteomes" id="UP000194761"/>
    </source>
</evidence>
<gene>
    <name evidence="1" type="ORF">CA984_24785</name>
</gene>